<dbReference type="Gene3D" id="2.40.70.10">
    <property type="entry name" value="Acid Proteases"/>
    <property type="match status" value="2"/>
</dbReference>
<dbReference type="InterPro" id="IPR033121">
    <property type="entry name" value="PEPTIDASE_A1"/>
</dbReference>
<feature type="signal peptide" evidence="3">
    <location>
        <begin position="1"/>
        <end position="15"/>
    </location>
</feature>
<dbReference type="FunFam" id="2.40.70.10:FF:000031">
    <property type="entry name" value="Aspartyl protease AED1"/>
    <property type="match status" value="1"/>
</dbReference>
<feature type="active site" evidence="2">
    <location>
        <position position="110"/>
    </location>
</feature>
<feature type="chain" id="PRO_5040215271" description="Peptidase A1 domain-containing protein" evidence="3">
    <location>
        <begin position="16"/>
        <end position="470"/>
    </location>
</feature>
<comment type="caution">
    <text evidence="5">The sequence shown here is derived from an EMBL/GenBank/DDBJ whole genome shotgun (WGS) entry which is preliminary data.</text>
</comment>
<proteinExistence type="inferred from homology"/>
<dbReference type="PANTHER" id="PTHR13683:SF265">
    <property type="entry name" value="PROTEIN ASPARTIC PROTEASE IN GUARD CELL 2"/>
    <property type="match status" value="1"/>
</dbReference>
<keyword evidence="6" id="KW-1185">Reference proteome</keyword>
<evidence type="ECO:0000313" key="6">
    <source>
        <dbReference type="Proteomes" id="UP001141552"/>
    </source>
</evidence>
<dbReference type="Pfam" id="PF14541">
    <property type="entry name" value="TAXi_C"/>
    <property type="match status" value="1"/>
</dbReference>
<sequence length="470" mass="51307">MNMVVACLLFAVVSSTEPLAWNNSMGYPVENEKFELFHISQIEHNYNMSLHARLERDEKRIKTLAQVLIGESNIPLVNTTVEQGEMLGTLEYIVRIGVGTPPVYQFLAIDTGSDLPWIQCQPCSKCYYQVNPIYDPKKSSTYKEISCESTTCQLLGKQHSCKDHQCRYNVGYGDGSSSKGVIALENFTFGDAIISNVAFGCGQKNKGHFLNFGGILGLGRGYLSFTGQLRGSTGGIFSYCLVNAGSTTSGWLRIGEGAIPARAAWAPLMYNPRTDPSFYYVGLSGIMVGQMKVPIPDQVFQLSSAGKGGVVIDTGTVISRFPKAAYEVFRDTFLAQTKHLPRAKGISLLDTCYNLTTVNPVDIPNVSLHFRGGPILILTPTSILIRVEGSDTFCLAFAPTSDDFSILGNIVQQKIQVTIDPRNGRIGFGPETCASGNPGWTKFRNGSRRQSSGNSVLLCTILILAHYLLV</sequence>
<dbReference type="Pfam" id="PF14543">
    <property type="entry name" value="TAXi_N"/>
    <property type="match status" value="1"/>
</dbReference>
<feature type="domain" description="Peptidase A1" evidence="4">
    <location>
        <begin position="92"/>
        <end position="429"/>
    </location>
</feature>
<dbReference type="PANTHER" id="PTHR13683">
    <property type="entry name" value="ASPARTYL PROTEASES"/>
    <property type="match status" value="1"/>
</dbReference>
<dbReference type="OrthoDB" id="1480187at2759"/>
<evidence type="ECO:0000256" key="2">
    <source>
        <dbReference type="PIRSR" id="PIRSR601461-1"/>
    </source>
</evidence>
<protein>
    <recommendedName>
        <fullName evidence="4">Peptidase A1 domain-containing protein</fullName>
    </recommendedName>
</protein>
<dbReference type="SUPFAM" id="SSF50630">
    <property type="entry name" value="Acid proteases"/>
    <property type="match status" value="1"/>
</dbReference>
<reference evidence="5" key="1">
    <citation type="submission" date="2022-02" db="EMBL/GenBank/DDBJ databases">
        <authorList>
            <person name="Henning P.M."/>
            <person name="McCubbin A.G."/>
            <person name="Shore J.S."/>
        </authorList>
    </citation>
    <scope>NUCLEOTIDE SEQUENCE</scope>
    <source>
        <strain evidence="5">F60SS</strain>
        <tissue evidence="5">Leaves</tissue>
    </source>
</reference>
<gene>
    <name evidence="5" type="ORF">Tsubulata_042257</name>
</gene>
<dbReference type="PROSITE" id="PS51767">
    <property type="entry name" value="PEPTIDASE_A1"/>
    <property type="match status" value="1"/>
</dbReference>
<dbReference type="InterPro" id="IPR021109">
    <property type="entry name" value="Peptidase_aspartic_dom_sf"/>
</dbReference>
<accession>A0A9Q0FE98</accession>
<evidence type="ECO:0000256" key="3">
    <source>
        <dbReference type="SAM" id="SignalP"/>
    </source>
</evidence>
<evidence type="ECO:0000313" key="5">
    <source>
        <dbReference type="EMBL" id="KAJ4829900.1"/>
    </source>
</evidence>
<evidence type="ECO:0000259" key="4">
    <source>
        <dbReference type="PROSITE" id="PS51767"/>
    </source>
</evidence>
<reference evidence="5" key="2">
    <citation type="journal article" date="2023" name="Plants (Basel)">
        <title>Annotation of the Turnera subulata (Passifloraceae) Draft Genome Reveals the S-Locus Evolved after the Divergence of Turneroideae from Passifloroideae in a Stepwise Manner.</title>
        <authorList>
            <person name="Henning P.M."/>
            <person name="Roalson E.H."/>
            <person name="Mir W."/>
            <person name="McCubbin A.G."/>
            <person name="Shore J.S."/>
        </authorList>
    </citation>
    <scope>NUCLEOTIDE SEQUENCE</scope>
    <source>
        <strain evidence="5">F60SS</strain>
    </source>
</reference>
<evidence type="ECO:0000256" key="1">
    <source>
        <dbReference type="ARBA" id="ARBA00007447"/>
    </source>
</evidence>
<dbReference type="InterPro" id="IPR032861">
    <property type="entry name" value="TAXi_N"/>
</dbReference>
<dbReference type="InterPro" id="IPR032799">
    <property type="entry name" value="TAXi_C"/>
</dbReference>
<dbReference type="EMBL" id="JAKUCV010005783">
    <property type="protein sequence ID" value="KAJ4829900.1"/>
    <property type="molecule type" value="Genomic_DNA"/>
</dbReference>
<organism evidence="5 6">
    <name type="scientific">Turnera subulata</name>
    <dbReference type="NCBI Taxonomy" id="218843"/>
    <lineage>
        <taxon>Eukaryota</taxon>
        <taxon>Viridiplantae</taxon>
        <taxon>Streptophyta</taxon>
        <taxon>Embryophyta</taxon>
        <taxon>Tracheophyta</taxon>
        <taxon>Spermatophyta</taxon>
        <taxon>Magnoliopsida</taxon>
        <taxon>eudicotyledons</taxon>
        <taxon>Gunneridae</taxon>
        <taxon>Pentapetalae</taxon>
        <taxon>rosids</taxon>
        <taxon>fabids</taxon>
        <taxon>Malpighiales</taxon>
        <taxon>Passifloraceae</taxon>
        <taxon>Turnera</taxon>
    </lineage>
</organism>
<dbReference type="GO" id="GO:0006508">
    <property type="term" value="P:proteolysis"/>
    <property type="evidence" value="ECO:0007669"/>
    <property type="project" value="InterPro"/>
</dbReference>
<feature type="active site" evidence="2">
    <location>
        <position position="313"/>
    </location>
</feature>
<dbReference type="AlphaFoldDB" id="A0A9Q0FE98"/>
<keyword evidence="3" id="KW-0732">Signal</keyword>
<dbReference type="Proteomes" id="UP001141552">
    <property type="component" value="Unassembled WGS sequence"/>
</dbReference>
<comment type="similarity">
    <text evidence="1">Belongs to the peptidase A1 family.</text>
</comment>
<dbReference type="InterPro" id="IPR001461">
    <property type="entry name" value="Aspartic_peptidase_A1"/>
</dbReference>
<name>A0A9Q0FE98_9ROSI</name>
<dbReference type="GO" id="GO:0004190">
    <property type="term" value="F:aspartic-type endopeptidase activity"/>
    <property type="evidence" value="ECO:0007669"/>
    <property type="project" value="InterPro"/>
</dbReference>